<dbReference type="GO" id="GO:0004553">
    <property type="term" value="F:hydrolase activity, hydrolyzing O-glycosyl compounds"/>
    <property type="evidence" value="ECO:0007669"/>
    <property type="project" value="InterPro"/>
</dbReference>
<dbReference type="InterPro" id="IPR017853">
    <property type="entry name" value="GH"/>
</dbReference>
<evidence type="ECO:0000256" key="1">
    <source>
        <dbReference type="ARBA" id="ARBA00022801"/>
    </source>
</evidence>
<dbReference type="Pfam" id="PF00150">
    <property type="entry name" value="Cellulase"/>
    <property type="match status" value="1"/>
</dbReference>
<evidence type="ECO:0000313" key="5">
    <source>
        <dbReference type="EMBL" id="MXY92945.1"/>
    </source>
</evidence>
<organism evidence="5">
    <name type="scientific">Caldilineaceae bacterium SB0664_bin_27</name>
    <dbReference type="NCBI Taxonomy" id="2605260"/>
    <lineage>
        <taxon>Bacteria</taxon>
        <taxon>Bacillati</taxon>
        <taxon>Chloroflexota</taxon>
        <taxon>Caldilineae</taxon>
        <taxon>Caldilineales</taxon>
        <taxon>Caldilineaceae</taxon>
    </lineage>
</organism>
<dbReference type="InterPro" id="IPR001547">
    <property type="entry name" value="Glyco_hydro_5"/>
</dbReference>
<keyword evidence="2 3" id="KW-0326">Glycosidase</keyword>
<sequence>MSTPIGLHPENPRYFLYNGRPLVLITATEHYGAVINRNFDYVAYLDDAAEKRQTLSRCFLLFRELQVFDPATQVKPLNPHSPCKPLPGEYVSPWPRSGPGFATDGYPKFDLDQWNPEYFERLQGFLEAAQARNVIIELTLFSSTYSDAVWGLNPLNIQNNINGVGDIPWQDYISGRDAALTERQMAYVSKVVEVVNGYDCFYFEVCNEPFTTRAGMLPETEFATQAEVDGWQEAVRDQIRATETGLPRKHLIFQVPVENWRTDTALEQILGEESVDAINLHDYQQLTYKGLILAPLSRFMQRDLRLTRIQHLWTAVHETGKPFVFDEDNAATSSLDEESWIVHRKRAWATVCSGGHYNMIDFSIQAGGQEAGTPASQAMIRSWMKNLSALIHGVDFVQMAPEPEFASGTPDNTIAITLAQPGRAYVVYVADQREVDDPSLGQPCQGRLAFTLPAGSYWVRLYSPAEGKYTGEPQDLAGGETGIDLGPFSHDIVVHIEAGG</sequence>
<gene>
    <name evidence="5" type="ORF">F4Y42_05785</name>
</gene>
<dbReference type="AlphaFoldDB" id="A0A6B0YS46"/>
<keyword evidence="1 3" id="KW-0378">Hydrolase</keyword>
<evidence type="ECO:0000256" key="2">
    <source>
        <dbReference type="ARBA" id="ARBA00023295"/>
    </source>
</evidence>
<comment type="similarity">
    <text evidence="3">Belongs to the glycosyl hydrolase 5 (cellulase A) family.</text>
</comment>
<evidence type="ECO:0000256" key="3">
    <source>
        <dbReference type="RuleBase" id="RU361153"/>
    </source>
</evidence>
<name>A0A6B0YS46_9CHLR</name>
<feature type="domain" description="Glycoside hydrolase family 5" evidence="4">
    <location>
        <begin position="105"/>
        <end position="333"/>
    </location>
</feature>
<proteinExistence type="inferred from homology"/>
<protein>
    <submittedName>
        <fullName evidence="5">Cellulase family glycosylhydrolase</fullName>
    </submittedName>
</protein>
<dbReference type="EMBL" id="VXRG01000050">
    <property type="protein sequence ID" value="MXY92945.1"/>
    <property type="molecule type" value="Genomic_DNA"/>
</dbReference>
<comment type="caution">
    <text evidence="5">The sequence shown here is derived from an EMBL/GenBank/DDBJ whole genome shotgun (WGS) entry which is preliminary data.</text>
</comment>
<reference evidence="5" key="1">
    <citation type="submission" date="2019-09" db="EMBL/GenBank/DDBJ databases">
        <title>Characterisation of the sponge microbiome using genome-centric metagenomics.</title>
        <authorList>
            <person name="Engelberts J.P."/>
            <person name="Robbins S.J."/>
            <person name="De Goeij J.M."/>
            <person name="Aranda M."/>
            <person name="Bell S.C."/>
            <person name="Webster N.S."/>
        </authorList>
    </citation>
    <scope>NUCLEOTIDE SEQUENCE</scope>
    <source>
        <strain evidence="5">SB0664_bin_27</strain>
    </source>
</reference>
<accession>A0A6B0YS46</accession>
<dbReference type="SUPFAM" id="SSF51445">
    <property type="entry name" value="(Trans)glycosidases"/>
    <property type="match status" value="1"/>
</dbReference>
<evidence type="ECO:0000259" key="4">
    <source>
        <dbReference type="Pfam" id="PF00150"/>
    </source>
</evidence>
<dbReference type="Gene3D" id="3.20.20.80">
    <property type="entry name" value="Glycosidases"/>
    <property type="match status" value="1"/>
</dbReference>
<dbReference type="GO" id="GO:0000272">
    <property type="term" value="P:polysaccharide catabolic process"/>
    <property type="evidence" value="ECO:0007669"/>
    <property type="project" value="InterPro"/>
</dbReference>